<name>A0ABW3L3U1_9BACI</name>
<keyword evidence="9" id="KW-1133">Transmembrane helix</keyword>
<dbReference type="Pfam" id="PF00015">
    <property type="entry name" value="MCPsignal"/>
    <property type="match status" value="1"/>
</dbReference>
<keyword evidence="9" id="KW-0812">Transmembrane</keyword>
<protein>
    <submittedName>
        <fullName evidence="12">Methyl-accepting chemotaxis protein</fullName>
    </submittedName>
</protein>
<sequence length="430" mass="47482">MEKKYKFSLRWKLVLFVTVLALITYTTSMLFISVFYEYINDFWNVSEQVFTVLTLVLGVFWSGVLAYFMSGFITRPLKKLERVVSIAAEGDLTEDIDVPKSDDEIRSLTLAFEKMLGNMKSIIRNIDDNFEETNESVHKMKLAAEYVSDQATAIGRTVHDISSGAESSSNAIQQTAESVEESTQLASQVQEKANQSKQKSSDMVNVLNESKKVIHNMVNGIQNLSVEQEASLEDVERLETNAKEVEKIISLVGEIAEQTNLLALNASIEAARAGEHGKGFAVVAEEVRKLADESATAVQGISDLIDNIQRDVKQVVGKIGKHVEFAREEAGKGQQSNAAIQQMSESINEVASAIDAITILVDKQMVFIQNTAQQSQEVSAIAEETSAGAQEVDASIQEQAAMIQDVEHLAVSLENQAKALKKEIHRFRLT</sequence>
<dbReference type="RefSeq" id="WP_386061053.1">
    <property type="nucleotide sequence ID" value="NZ_JBHTKL010000005.1"/>
</dbReference>
<dbReference type="Pfam" id="PF00672">
    <property type="entry name" value="HAMP"/>
    <property type="match status" value="1"/>
</dbReference>
<organism evidence="12 13">
    <name type="scientific">Thalassobacillus hwangdonensis</name>
    <dbReference type="NCBI Taxonomy" id="546108"/>
    <lineage>
        <taxon>Bacteria</taxon>
        <taxon>Bacillati</taxon>
        <taxon>Bacillota</taxon>
        <taxon>Bacilli</taxon>
        <taxon>Bacillales</taxon>
        <taxon>Bacillaceae</taxon>
        <taxon>Thalassobacillus</taxon>
    </lineage>
</organism>
<dbReference type="SMART" id="SM00304">
    <property type="entry name" value="HAMP"/>
    <property type="match status" value="1"/>
</dbReference>
<feature type="coiled-coil region" evidence="7">
    <location>
        <begin position="396"/>
        <end position="430"/>
    </location>
</feature>
<keyword evidence="13" id="KW-1185">Reference proteome</keyword>
<evidence type="ECO:0000313" key="12">
    <source>
        <dbReference type="EMBL" id="MFD1020082.1"/>
    </source>
</evidence>
<comment type="similarity">
    <text evidence="5">Belongs to the methyl-accepting chemotaxis (MCP) protein family.</text>
</comment>
<evidence type="ECO:0000256" key="4">
    <source>
        <dbReference type="ARBA" id="ARBA00023224"/>
    </source>
</evidence>
<evidence type="ECO:0000256" key="1">
    <source>
        <dbReference type="ARBA" id="ARBA00004236"/>
    </source>
</evidence>
<feature type="transmembrane region" description="Helical" evidence="9">
    <location>
        <begin position="12"/>
        <end position="36"/>
    </location>
</feature>
<accession>A0ABW3L3U1</accession>
<dbReference type="CDD" id="cd06225">
    <property type="entry name" value="HAMP"/>
    <property type="match status" value="1"/>
</dbReference>
<dbReference type="InterPro" id="IPR004089">
    <property type="entry name" value="MCPsignal_dom"/>
</dbReference>
<feature type="region of interest" description="Disordered" evidence="8">
    <location>
        <begin position="162"/>
        <end position="202"/>
    </location>
</feature>
<gene>
    <name evidence="12" type="ORF">ACFQ2J_12925</name>
</gene>
<dbReference type="InterPro" id="IPR003660">
    <property type="entry name" value="HAMP_dom"/>
</dbReference>
<keyword evidence="7" id="KW-0175">Coiled coil</keyword>
<keyword evidence="4 6" id="KW-0807">Transducer</keyword>
<evidence type="ECO:0000256" key="7">
    <source>
        <dbReference type="SAM" id="Coils"/>
    </source>
</evidence>
<evidence type="ECO:0000256" key="5">
    <source>
        <dbReference type="ARBA" id="ARBA00029447"/>
    </source>
</evidence>
<dbReference type="PANTHER" id="PTHR32089:SF112">
    <property type="entry name" value="LYSOZYME-LIKE PROTEIN-RELATED"/>
    <property type="match status" value="1"/>
</dbReference>
<dbReference type="Proteomes" id="UP001596990">
    <property type="component" value="Unassembled WGS sequence"/>
</dbReference>
<reference evidence="13" key="1">
    <citation type="journal article" date="2019" name="Int. J. Syst. Evol. Microbiol.">
        <title>The Global Catalogue of Microorganisms (GCM) 10K type strain sequencing project: providing services to taxonomists for standard genome sequencing and annotation.</title>
        <authorList>
            <consortium name="The Broad Institute Genomics Platform"/>
            <consortium name="The Broad Institute Genome Sequencing Center for Infectious Disease"/>
            <person name="Wu L."/>
            <person name="Ma J."/>
        </authorList>
    </citation>
    <scope>NUCLEOTIDE SEQUENCE [LARGE SCALE GENOMIC DNA]</scope>
    <source>
        <strain evidence="13">CCUG 56607</strain>
    </source>
</reference>
<evidence type="ECO:0000256" key="6">
    <source>
        <dbReference type="PROSITE-ProRule" id="PRU00284"/>
    </source>
</evidence>
<feature type="domain" description="Methyl-accepting transducer" evidence="10">
    <location>
        <begin position="143"/>
        <end position="393"/>
    </location>
</feature>
<evidence type="ECO:0000313" key="13">
    <source>
        <dbReference type="Proteomes" id="UP001596990"/>
    </source>
</evidence>
<dbReference type="PROSITE" id="PS50111">
    <property type="entry name" value="CHEMOTAXIS_TRANSDUC_2"/>
    <property type="match status" value="1"/>
</dbReference>
<dbReference type="Gene3D" id="1.10.287.950">
    <property type="entry name" value="Methyl-accepting chemotaxis protein"/>
    <property type="match status" value="1"/>
</dbReference>
<evidence type="ECO:0000259" key="10">
    <source>
        <dbReference type="PROSITE" id="PS50111"/>
    </source>
</evidence>
<evidence type="ECO:0000256" key="2">
    <source>
        <dbReference type="ARBA" id="ARBA00022475"/>
    </source>
</evidence>
<evidence type="ECO:0000256" key="3">
    <source>
        <dbReference type="ARBA" id="ARBA00023136"/>
    </source>
</evidence>
<dbReference type="Gene3D" id="6.10.340.10">
    <property type="match status" value="1"/>
</dbReference>
<keyword evidence="3 9" id="KW-0472">Membrane</keyword>
<keyword evidence="2" id="KW-1003">Cell membrane</keyword>
<evidence type="ECO:0000259" key="11">
    <source>
        <dbReference type="PROSITE" id="PS50885"/>
    </source>
</evidence>
<dbReference type="PANTHER" id="PTHR32089">
    <property type="entry name" value="METHYL-ACCEPTING CHEMOTAXIS PROTEIN MCPB"/>
    <property type="match status" value="1"/>
</dbReference>
<feature type="domain" description="HAMP" evidence="11">
    <location>
        <begin position="71"/>
        <end position="124"/>
    </location>
</feature>
<dbReference type="SMART" id="SM00283">
    <property type="entry name" value="MA"/>
    <property type="match status" value="1"/>
</dbReference>
<dbReference type="PROSITE" id="PS50885">
    <property type="entry name" value="HAMP"/>
    <property type="match status" value="1"/>
</dbReference>
<comment type="caution">
    <text evidence="12">The sequence shown here is derived from an EMBL/GenBank/DDBJ whole genome shotgun (WGS) entry which is preliminary data.</text>
</comment>
<dbReference type="EMBL" id="JBHTKL010000005">
    <property type="protein sequence ID" value="MFD1020082.1"/>
    <property type="molecule type" value="Genomic_DNA"/>
</dbReference>
<dbReference type="SUPFAM" id="SSF58104">
    <property type="entry name" value="Methyl-accepting chemotaxis protein (MCP) signaling domain"/>
    <property type="match status" value="1"/>
</dbReference>
<evidence type="ECO:0000256" key="8">
    <source>
        <dbReference type="SAM" id="MobiDB-lite"/>
    </source>
</evidence>
<comment type="subcellular location">
    <subcellularLocation>
        <location evidence="1">Cell membrane</location>
    </subcellularLocation>
</comment>
<feature type="compositionally biased region" description="Polar residues" evidence="8">
    <location>
        <begin position="164"/>
        <end position="202"/>
    </location>
</feature>
<feature type="transmembrane region" description="Helical" evidence="9">
    <location>
        <begin position="48"/>
        <end position="69"/>
    </location>
</feature>
<proteinExistence type="inferred from homology"/>
<evidence type="ECO:0000256" key="9">
    <source>
        <dbReference type="SAM" id="Phobius"/>
    </source>
</evidence>